<dbReference type="GO" id="GO:0005737">
    <property type="term" value="C:cytoplasm"/>
    <property type="evidence" value="ECO:0007669"/>
    <property type="project" value="TreeGrafter"/>
</dbReference>
<protein>
    <submittedName>
        <fullName evidence="1">Histidine phosphatase superfamily</fullName>
    </submittedName>
</protein>
<dbReference type="SMART" id="SM00855">
    <property type="entry name" value="PGAM"/>
    <property type="match status" value="1"/>
</dbReference>
<dbReference type="CDD" id="cd07067">
    <property type="entry name" value="HP_PGM_like"/>
    <property type="match status" value="1"/>
</dbReference>
<dbReference type="PANTHER" id="PTHR48100:SF24">
    <property type="entry name" value="PHOSPHOGLYCERATE MUTASE"/>
    <property type="match status" value="1"/>
</dbReference>
<dbReference type="InterPro" id="IPR013078">
    <property type="entry name" value="His_Pase_superF_clade-1"/>
</dbReference>
<dbReference type="AlphaFoldDB" id="A0A9P9DN26"/>
<dbReference type="Pfam" id="PF00300">
    <property type="entry name" value="His_Phos_1"/>
    <property type="match status" value="1"/>
</dbReference>
<sequence length="230" mass="25719">MPPTIVLIRHAQALHNVDKDYSIHDPPLSELGVEQCAALRRQLQTAFADTTTNLDHVAVIVSPMRRTMQTAMLSLDWLVERGVKCEANADWQENSDKPCDTGSPISSLTGDFPQVNFNNVDPVWPDKTSNTARRYAHTRRDILNRGKYGLEALKQRPEKLVFVVSHSGFLRVGVVGYWFFNSDYRIFDFDQGAGGLNLKQQESTIAGGMGLSWTEPVALGSELPDWDDTV</sequence>
<accession>A0A9P9DN26</accession>
<dbReference type="GO" id="GO:0016791">
    <property type="term" value="F:phosphatase activity"/>
    <property type="evidence" value="ECO:0007669"/>
    <property type="project" value="TreeGrafter"/>
</dbReference>
<proteinExistence type="predicted"/>
<dbReference type="Gene3D" id="3.40.50.1240">
    <property type="entry name" value="Phosphoglycerate mutase-like"/>
    <property type="match status" value="1"/>
</dbReference>
<dbReference type="InterPro" id="IPR050275">
    <property type="entry name" value="PGM_Phosphatase"/>
</dbReference>
<reference evidence="1" key="1">
    <citation type="journal article" date="2021" name="Nat. Commun.">
        <title>Genetic determinants of endophytism in the Arabidopsis root mycobiome.</title>
        <authorList>
            <person name="Mesny F."/>
            <person name="Miyauchi S."/>
            <person name="Thiergart T."/>
            <person name="Pickel B."/>
            <person name="Atanasova L."/>
            <person name="Karlsson M."/>
            <person name="Huettel B."/>
            <person name="Barry K.W."/>
            <person name="Haridas S."/>
            <person name="Chen C."/>
            <person name="Bauer D."/>
            <person name="Andreopoulos W."/>
            <person name="Pangilinan J."/>
            <person name="LaButti K."/>
            <person name="Riley R."/>
            <person name="Lipzen A."/>
            <person name="Clum A."/>
            <person name="Drula E."/>
            <person name="Henrissat B."/>
            <person name="Kohler A."/>
            <person name="Grigoriev I.V."/>
            <person name="Martin F.M."/>
            <person name="Hacquard S."/>
        </authorList>
    </citation>
    <scope>NUCLEOTIDE SEQUENCE</scope>
    <source>
        <strain evidence="1">MPI-CAGE-AT-0021</strain>
    </source>
</reference>
<dbReference type="PANTHER" id="PTHR48100">
    <property type="entry name" value="BROAD-SPECIFICITY PHOSPHATASE YOR283W-RELATED"/>
    <property type="match status" value="1"/>
</dbReference>
<dbReference type="Proteomes" id="UP000717696">
    <property type="component" value="Unassembled WGS sequence"/>
</dbReference>
<dbReference type="EMBL" id="JAGMUU010000027">
    <property type="protein sequence ID" value="KAH7121972.1"/>
    <property type="molecule type" value="Genomic_DNA"/>
</dbReference>
<dbReference type="InterPro" id="IPR029033">
    <property type="entry name" value="His_PPase_superfam"/>
</dbReference>
<dbReference type="SUPFAM" id="SSF53254">
    <property type="entry name" value="Phosphoglycerate mutase-like"/>
    <property type="match status" value="1"/>
</dbReference>
<dbReference type="OrthoDB" id="496981at2759"/>
<name>A0A9P9DN26_9HYPO</name>
<keyword evidence="2" id="KW-1185">Reference proteome</keyword>
<evidence type="ECO:0000313" key="2">
    <source>
        <dbReference type="Proteomes" id="UP000717696"/>
    </source>
</evidence>
<organism evidence="1 2">
    <name type="scientific">Dactylonectria estremocensis</name>
    <dbReference type="NCBI Taxonomy" id="1079267"/>
    <lineage>
        <taxon>Eukaryota</taxon>
        <taxon>Fungi</taxon>
        <taxon>Dikarya</taxon>
        <taxon>Ascomycota</taxon>
        <taxon>Pezizomycotina</taxon>
        <taxon>Sordariomycetes</taxon>
        <taxon>Hypocreomycetidae</taxon>
        <taxon>Hypocreales</taxon>
        <taxon>Nectriaceae</taxon>
        <taxon>Dactylonectria</taxon>
    </lineage>
</organism>
<comment type="caution">
    <text evidence="1">The sequence shown here is derived from an EMBL/GenBank/DDBJ whole genome shotgun (WGS) entry which is preliminary data.</text>
</comment>
<evidence type="ECO:0000313" key="1">
    <source>
        <dbReference type="EMBL" id="KAH7121972.1"/>
    </source>
</evidence>
<gene>
    <name evidence="1" type="ORF">B0J13DRAFT_161144</name>
</gene>